<reference evidence="1 2" key="1">
    <citation type="submission" date="2024-11" db="EMBL/GenBank/DDBJ databases">
        <title>A near-complete genome assembly of Cinchona calisaya.</title>
        <authorList>
            <person name="Lian D.C."/>
            <person name="Zhao X.W."/>
            <person name="Wei L."/>
        </authorList>
    </citation>
    <scope>NUCLEOTIDE SEQUENCE [LARGE SCALE GENOMIC DNA]</scope>
    <source>
        <tissue evidence="1">Nenye</tissue>
    </source>
</reference>
<organism evidence="1 2">
    <name type="scientific">Cinchona calisaya</name>
    <dbReference type="NCBI Taxonomy" id="153742"/>
    <lineage>
        <taxon>Eukaryota</taxon>
        <taxon>Viridiplantae</taxon>
        <taxon>Streptophyta</taxon>
        <taxon>Embryophyta</taxon>
        <taxon>Tracheophyta</taxon>
        <taxon>Spermatophyta</taxon>
        <taxon>Magnoliopsida</taxon>
        <taxon>eudicotyledons</taxon>
        <taxon>Gunneridae</taxon>
        <taxon>Pentapetalae</taxon>
        <taxon>asterids</taxon>
        <taxon>lamiids</taxon>
        <taxon>Gentianales</taxon>
        <taxon>Rubiaceae</taxon>
        <taxon>Cinchonoideae</taxon>
        <taxon>Cinchoneae</taxon>
        <taxon>Cinchona</taxon>
    </lineage>
</organism>
<dbReference type="EMBL" id="JBJUIK010000011">
    <property type="protein sequence ID" value="KAL3511589.1"/>
    <property type="molecule type" value="Genomic_DNA"/>
</dbReference>
<dbReference type="Proteomes" id="UP001630127">
    <property type="component" value="Unassembled WGS sequence"/>
</dbReference>
<proteinExistence type="predicted"/>
<dbReference type="AlphaFoldDB" id="A0ABD2YW92"/>
<evidence type="ECO:0000313" key="1">
    <source>
        <dbReference type="EMBL" id="KAL3511589.1"/>
    </source>
</evidence>
<sequence length="174" mass="20651">MMDVAEQYLDELAARGMVEVHEVEFPSIRWFRSCSLHDLIWDLFLHKVKEEHLWEVIYSDCIDESSKFPKSIGKTRKFFVHINSRFDREGFSSRLKKDLFVRSLLFLKSHQDWENFVEFWEPIDNKQFRLLKVLHFDSFDLRGSKFLGKNRGIVISEVPKLHGLLLGEATIIFG</sequence>
<evidence type="ECO:0000313" key="2">
    <source>
        <dbReference type="Proteomes" id="UP001630127"/>
    </source>
</evidence>
<comment type="caution">
    <text evidence="1">The sequence shown here is derived from an EMBL/GenBank/DDBJ whole genome shotgun (WGS) entry which is preliminary data.</text>
</comment>
<gene>
    <name evidence="1" type="ORF">ACH5RR_024306</name>
</gene>
<keyword evidence="2" id="KW-1185">Reference proteome</keyword>
<name>A0ABD2YW92_9GENT</name>
<protein>
    <submittedName>
        <fullName evidence="1">Uncharacterized protein</fullName>
    </submittedName>
</protein>
<accession>A0ABD2YW92</accession>